<name>A0A3D9LAD1_MARFU</name>
<keyword evidence="4" id="KW-1185">Reference proteome</keyword>
<dbReference type="Proteomes" id="UP000256779">
    <property type="component" value="Unassembled WGS sequence"/>
</dbReference>
<dbReference type="InterPro" id="IPR036291">
    <property type="entry name" value="NAD(P)-bd_dom_sf"/>
</dbReference>
<evidence type="ECO:0000313" key="4">
    <source>
        <dbReference type="Proteomes" id="UP000256779"/>
    </source>
</evidence>
<dbReference type="PANTHER" id="PTHR42760:SF115">
    <property type="entry name" value="3-OXOACYL-[ACYL-CARRIER-PROTEIN] REDUCTASE FABG"/>
    <property type="match status" value="1"/>
</dbReference>
<dbReference type="InterPro" id="IPR002347">
    <property type="entry name" value="SDR_fam"/>
</dbReference>
<dbReference type="Pfam" id="PF13561">
    <property type="entry name" value="adh_short_C2"/>
    <property type="match status" value="1"/>
</dbReference>
<accession>A0A3D9LAD1</accession>
<dbReference type="NCBIfam" id="NF006132">
    <property type="entry name" value="PRK08277.1"/>
    <property type="match status" value="1"/>
</dbReference>
<sequence length="270" mass="28563">MNYSSVAGKTVVITGGSGVLGSSMAHAFAKAKAKLVVLGMTDTKIKRTVAELQTITADVIGVKANVLNPTELHEAKETILNRFGQIDILINAAGGNTPKATQPEGQSIFDLNLPDIDFAIDLNLKGAIYPSLIFGEAMAKTGRGSIINISSMATYSAITRVMGYSVGKSGVNSFTQWLACELADKFGDKVRVNAIAPGFFLGDQNRRLLLNEDGTLTPRSKKVIQKTPMRRFGDIKELNGLALFLSSDAASFITGTIIPVDGGFSACSGV</sequence>
<dbReference type="AlphaFoldDB" id="A0A3D9LAD1"/>
<dbReference type="OrthoDB" id="9803333at2"/>
<dbReference type="InterPro" id="IPR020904">
    <property type="entry name" value="Sc_DH/Rdtase_CS"/>
</dbReference>
<dbReference type="Gene3D" id="3.40.50.720">
    <property type="entry name" value="NAD(P)-binding Rossmann-like Domain"/>
    <property type="match status" value="1"/>
</dbReference>
<proteinExistence type="inferred from homology"/>
<evidence type="ECO:0000256" key="2">
    <source>
        <dbReference type="ARBA" id="ARBA00023002"/>
    </source>
</evidence>
<dbReference type="GO" id="GO:0016616">
    <property type="term" value="F:oxidoreductase activity, acting on the CH-OH group of donors, NAD or NADP as acceptor"/>
    <property type="evidence" value="ECO:0007669"/>
    <property type="project" value="TreeGrafter"/>
</dbReference>
<dbReference type="PROSITE" id="PS00061">
    <property type="entry name" value="ADH_SHORT"/>
    <property type="match status" value="1"/>
</dbReference>
<protein>
    <submittedName>
        <fullName evidence="3">NAD(P)-dependent dehydrogenase (Short-subunit alcohol dehydrogenase family)</fullName>
    </submittedName>
</protein>
<gene>
    <name evidence="3" type="ORF">C7460_102228</name>
</gene>
<evidence type="ECO:0000256" key="1">
    <source>
        <dbReference type="ARBA" id="ARBA00006484"/>
    </source>
</evidence>
<evidence type="ECO:0000313" key="3">
    <source>
        <dbReference type="EMBL" id="REE02203.1"/>
    </source>
</evidence>
<comment type="caution">
    <text evidence="3">The sequence shown here is derived from an EMBL/GenBank/DDBJ whole genome shotgun (WGS) entry which is preliminary data.</text>
</comment>
<dbReference type="SUPFAM" id="SSF51735">
    <property type="entry name" value="NAD(P)-binding Rossmann-fold domains"/>
    <property type="match status" value="1"/>
</dbReference>
<comment type="similarity">
    <text evidence="1">Belongs to the short-chain dehydrogenases/reductases (SDR) family.</text>
</comment>
<dbReference type="PRINTS" id="PR00080">
    <property type="entry name" value="SDRFAMILY"/>
</dbReference>
<dbReference type="RefSeq" id="WP_115866774.1">
    <property type="nucleotide sequence ID" value="NZ_QREG01000002.1"/>
</dbReference>
<keyword evidence="2" id="KW-0560">Oxidoreductase</keyword>
<dbReference type="PRINTS" id="PR00081">
    <property type="entry name" value="GDHRDH"/>
</dbReference>
<organism evidence="3 4">
    <name type="scientific">Marinoscillum furvescens DSM 4134</name>
    <dbReference type="NCBI Taxonomy" id="1122208"/>
    <lineage>
        <taxon>Bacteria</taxon>
        <taxon>Pseudomonadati</taxon>
        <taxon>Bacteroidota</taxon>
        <taxon>Cytophagia</taxon>
        <taxon>Cytophagales</taxon>
        <taxon>Reichenbachiellaceae</taxon>
        <taxon>Marinoscillum</taxon>
    </lineage>
</organism>
<dbReference type="EMBL" id="QREG01000002">
    <property type="protein sequence ID" value="REE02203.1"/>
    <property type="molecule type" value="Genomic_DNA"/>
</dbReference>
<reference evidence="3 4" key="1">
    <citation type="submission" date="2018-07" db="EMBL/GenBank/DDBJ databases">
        <title>Genomic Encyclopedia of Type Strains, Phase IV (KMG-IV): sequencing the most valuable type-strain genomes for metagenomic binning, comparative biology and taxonomic classification.</title>
        <authorList>
            <person name="Goeker M."/>
        </authorList>
    </citation>
    <scope>NUCLEOTIDE SEQUENCE [LARGE SCALE GENOMIC DNA]</scope>
    <source>
        <strain evidence="3 4">DSM 4134</strain>
    </source>
</reference>
<dbReference type="PANTHER" id="PTHR42760">
    <property type="entry name" value="SHORT-CHAIN DEHYDROGENASES/REDUCTASES FAMILY MEMBER"/>
    <property type="match status" value="1"/>
</dbReference>